<sequence length="73" mass="7976">MGCCCKNAEEPEPESYKKLEEPKKIDATAFTFAGSITSDQKSPPTFSDPVVFNTEGQPTEVNYNTSFADGSFD</sequence>
<gene>
    <name evidence="2" type="ORF">BSTOLATCC_MIC34808</name>
</gene>
<evidence type="ECO:0000313" key="2">
    <source>
        <dbReference type="EMBL" id="CAG9323772.1"/>
    </source>
</evidence>
<proteinExistence type="predicted"/>
<dbReference type="EMBL" id="CAJZBQ010000035">
    <property type="protein sequence ID" value="CAG9323772.1"/>
    <property type="molecule type" value="Genomic_DNA"/>
</dbReference>
<name>A0AAU9JF39_9CILI</name>
<protein>
    <submittedName>
        <fullName evidence="2">Uncharacterized protein</fullName>
    </submittedName>
</protein>
<accession>A0AAU9JF39</accession>
<evidence type="ECO:0000256" key="1">
    <source>
        <dbReference type="SAM" id="MobiDB-lite"/>
    </source>
</evidence>
<dbReference type="AlphaFoldDB" id="A0AAU9JF39"/>
<comment type="caution">
    <text evidence="2">The sequence shown here is derived from an EMBL/GenBank/DDBJ whole genome shotgun (WGS) entry which is preliminary data.</text>
</comment>
<reference evidence="2" key="1">
    <citation type="submission" date="2021-09" db="EMBL/GenBank/DDBJ databases">
        <authorList>
            <consortium name="AG Swart"/>
            <person name="Singh M."/>
            <person name="Singh A."/>
            <person name="Seah K."/>
            <person name="Emmerich C."/>
        </authorList>
    </citation>
    <scope>NUCLEOTIDE SEQUENCE</scope>
    <source>
        <strain evidence="2">ATCC30299</strain>
    </source>
</reference>
<dbReference type="Proteomes" id="UP001162131">
    <property type="component" value="Unassembled WGS sequence"/>
</dbReference>
<evidence type="ECO:0000313" key="3">
    <source>
        <dbReference type="Proteomes" id="UP001162131"/>
    </source>
</evidence>
<feature type="region of interest" description="Disordered" evidence="1">
    <location>
        <begin position="54"/>
        <end position="73"/>
    </location>
</feature>
<organism evidence="2 3">
    <name type="scientific">Blepharisma stoltei</name>
    <dbReference type="NCBI Taxonomy" id="1481888"/>
    <lineage>
        <taxon>Eukaryota</taxon>
        <taxon>Sar</taxon>
        <taxon>Alveolata</taxon>
        <taxon>Ciliophora</taxon>
        <taxon>Postciliodesmatophora</taxon>
        <taxon>Heterotrichea</taxon>
        <taxon>Heterotrichida</taxon>
        <taxon>Blepharismidae</taxon>
        <taxon>Blepharisma</taxon>
    </lineage>
</organism>
<keyword evidence="3" id="KW-1185">Reference proteome</keyword>